<feature type="transmembrane region" description="Helical" evidence="7">
    <location>
        <begin position="386"/>
        <end position="406"/>
    </location>
</feature>
<name>A0ABY6KJG7_9ARAC</name>
<keyword evidence="3 7" id="KW-1133">Transmembrane helix</keyword>
<keyword evidence="6 7" id="KW-0472">Membrane</keyword>
<evidence type="ECO:0000256" key="5">
    <source>
        <dbReference type="ARBA" id="ARBA00023098"/>
    </source>
</evidence>
<dbReference type="Proteomes" id="UP001235939">
    <property type="component" value="Chromosome 05"/>
</dbReference>
<evidence type="ECO:0000313" key="10">
    <source>
        <dbReference type="Proteomes" id="UP001235939"/>
    </source>
</evidence>
<reference evidence="9 10" key="1">
    <citation type="submission" date="2022-01" db="EMBL/GenBank/DDBJ databases">
        <title>A chromosomal length assembly of Cordylochernes scorpioides.</title>
        <authorList>
            <person name="Zeh D."/>
            <person name="Zeh J."/>
        </authorList>
    </citation>
    <scope>NUCLEOTIDE SEQUENCE [LARGE SCALE GENOMIC DNA]</scope>
    <source>
        <strain evidence="9">IN4F17</strain>
        <tissue evidence="9">Whole Body</tissue>
    </source>
</reference>
<evidence type="ECO:0000313" key="9">
    <source>
        <dbReference type="EMBL" id="UYV67305.1"/>
    </source>
</evidence>
<dbReference type="EMBL" id="CP092867">
    <property type="protein sequence ID" value="UYV67305.1"/>
    <property type="molecule type" value="Genomic_DNA"/>
</dbReference>
<evidence type="ECO:0000256" key="3">
    <source>
        <dbReference type="ARBA" id="ARBA00022989"/>
    </source>
</evidence>
<protein>
    <submittedName>
        <fullName evidence="9">AGMO</fullName>
    </submittedName>
</protein>
<evidence type="ECO:0000259" key="8">
    <source>
        <dbReference type="Pfam" id="PF04116"/>
    </source>
</evidence>
<evidence type="ECO:0000256" key="7">
    <source>
        <dbReference type="SAM" id="Phobius"/>
    </source>
</evidence>
<sequence>MAAAVLERVGYLFYVVHPERTKFREVAEVPEYVREVLPIFAVVVILEQAVGLFKGGIRINDSITSIFQGVLHLMFKVVLRGVDTAAYLWVYQHLRWTTLPWDSTATWLLAMIGCDLGYYWLHRASHEVNVLWGAHQVHHSSEEYNLSTALRQSVLQHQVTWMFYLPLAFIGLPPPIFLVHAQFNTLYQFWIHTQHVRSLGPLEYILNTPSHHRVHHGRNRYCIDKNYAGTLIIWDRLFGTFAPEEEEVVYGLTHPLTTFNPLQIQLCHYKYMWDTFWSTPGFTHKLSVIFKGPGWGPGKPWRGVIEDIPDVHAPQEPYNPQLPTWCNVYVYCAAMMVIFTFIATANVLPHFTAMTTAAIFVFIGLSTITVGEMLDKNPLGFYLEMVRCLLYFPVESFVVASTPQLFAGLALYGIYALRAFYASCICFWAIYLARSVTIKTKSA</sequence>
<accession>A0ABY6KJG7</accession>
<evidence type="ECO:0000256" key="1">
    <source>
        <dbReference type="ARBA" id="ARBA00004127"/>
    </source>
</evidence>
<dbReference type="Pfam" id="PF04116">
    <property type="entry name" value="FA_hydroxylase"/>
    <property type="match status" value="1"/>
</dbReference>
<keyword evidence="2 7" id="KW-0812">Transmembrane</keyword>
<organism evidence="9 10">
    <name type="scientific">Cordylochernes scorpioides</name>
    <dbReference type="NCBI Taxonomy" id="51811"/>
    <lineage>
        <taxon>Eukaryota</taxon>
        <taxon>Metazoa</taxon>
        <taxon>Ecdysozoa</taxon>
        <taxon>Arthropoda</taxon>
        <taxon>Chelicerata</taxon>
        <taxon>Arachnida</taxon>
        <taxon>Pseudoscorpiones</taxon>
        <taxon>Cheliferoidea</taxon>
        <taxon>Chernetidae</taxon>
        <taxon>Cordylochernes</taxon>
    </lineage>
</organism>
<evidence type="ECO:0000256" key="4">
    <source>
        <dbReference type="ARBA" id="ARBA00023002"/>
    </source>
</evidence>
<evidence type="ECO:0000256" key="6">
    <source>
        <dbReference type="ARBA" id="ARBA00023136"/>
    </source>
</evidence>
<gene>
    <name evidence="9" type="ORF">LAZ67_5000187</name>
</gene>
<feature type="transmembrane region" description="Helical" evidence="7">
    <location>
        <begin position="328"/>
        <end position="348"/>
    </location>
</feature>
<feature type="domain" description="Fatty acid hydroxylase" evidence="8">
    <location>
        <begin position="107"/>
        <end position="240"/>
    </location>
</feature>
<evidence type="ECO:0000256" key="2">
    <source>
        <dbReference type="ARBA" id="ARBA00022692"/>
    </source>
</evidence>
<keyword evidence="4" id="KW-0560">Oxidoreductase</keyword>
<keyword evidence="5" id="KW-0443">Lipid metabolism</keyword>
<feature type="transmembrane region" description="Helical" evidence="7">
    <location>
        <begin position="412"/>
        <end position="433"/>
    </location>
</feature>
<dbReference type="PANTHER" id="PTHR21624">
    <property type="entry name" value="STEROL DESATURASE-RELATED PROTEIN"/>
    <property type="match status" value="1"/>
</dbReference>
<feature type="transmembrane region" description="Helical" evidence="7">
    <location>
        <begin position="354"/>
        <end position="374"/>
    </location>
</feature>
<dbReference type="InterPro" id="IPR006694">
    <property type="entry name" value="Fatty_acid_hydroxylase"/>
</dbReference>
<dbReference type="InterPro" id="IPR051689">
    <property type="entry name" value="Sterol_desaturase/TMEM195"/>
</dbReference>
<comment type="subcellular location">
    <subcellularLocation>
        <location evidence="1">Endomembrane system</location>
        <topology evidence="1">Multi-pass membrane protein</topology>
    </subcellularLocation>
</comment>
<dbReference type="PANTHER" id="PTHR21624:SF1">
    <property type="entry name" value="ALKYLGLYCEROL MONOOXYGENASE"/>
    <property type="match status" value="1"/>
</dbReference>
<keyword evidence="10" id="KW-1185">Reference proteome</keyword>
<proteinExistence type="predicted"/>